<dbReference type="PANTHER" id="PTHR23028:SF53">
    <property type="entry name" value="ACYL_TRANSF_3 DOMAIN-CONTAINING PROTEIN"/>
    <property type="match status" value="1"/>
</dbReference>
<dbReference type="InterPro" id="IPR043968">
    <property type="entry name" value="SGNH"/>
</dbReference>
<evidence type="ECO:0000256" key="3">
    <source>
        <dbReference type="ARBA" id="ARBA00022679"/>
    </source>
</evidence>
<keyword evidence="5 9" id="KW-1133">Transmembrane helix</keyword>
<dbReference type="PANTHER" id="PTHR23028">
    <property type="entry name" value="ACETYLTRANSFERASE"/>
    <property type="match status" value="1"/>
</dbReference>
<evidence type="ECO:0000256" key="7">
    <source>
        <dbReference type="ARBA" id="ARBA00023315"/>
    </source>
</evidence>
<evidence type="ECO:0000256" key="8">
    <source>
        <dbReference type="SAM" id="MobiDB-lite"/>
    </source>
</evidence>
<dbReference type="Pfam" id="PF19040">
    <property type="entry name" value="SGNH"/>
    <property type="match status" value="1"/>
</dbReference>
<organism evidence="12 13">
    <name type="scientific">Duganella margarita</name>
    <dbReference type="NCBI Taxonomy" id="2692170"/>
    <lineage>
        <taxon>Bacteria</taxon>
        <taxon>Pseudomonadati</taxon>
        <taxon>Pseudomonadota</taxon>
        <taxon>Betaproteobacteria</taxon>
        <taxon>Burkholderiales</taxon>
        <taxon>Oxalobacteraceae</taxon>
        <taxon>Telluria group</taxon>
        <taxon>Duganella</taxon>
    </lineage>
</organism>
<feature type="transmembrane region" description="Helical" evidence="9">
    <location>
        <begin position="159"/>
        <end position="181"/>
    </location>
</feature>
<dbReference type="RefSeq" id="WP_161046978.1">
    <property type="nucleotide sequence ID" value="NZ_WWCS01000017.1"/>
</dbReference>
<sequence>MTVTAHAATPPPRTAPLPGPATPTPHALAYRPDIDGLRAVAVTAVLLFHCWPQWFVSGFVGVDIFFVISGYLISTILLKQLEAGRFSILDFYSRRVRRIFPALLVVLLATLAFGWMVLLHGEFTVLGKHVAAGGGFVSNLVLWVESGYFDSSGNTKPLLHLWSLGVEEQFYIAWPLILWLVFTKRYNFLLVTGAIFCASMAVNLGSIASNPTAAFYSPLSRFWELMSGGVAAYLHLHRRPWSLQQQRWAAALGTLLMVGAFALIKPQALFPGWWALLPVAATFLLIMAGPATLINRHLLGNRLATGIGKISYPLYLWHWPLLSYAFILYGEKPSYLVKIGLMTGALLLAYLTYRLLETPLRHYRNTPRVVGALVTGVALTALIGFGINAGLLRERIDVHGSDVYLNALNDFDFPGASFKPIRHQGILFQQLTGKAPGLTVFIGDSLVQQYGPHMEQLMARQPDQVNSVIFATGGGCQPVLHTIRLPRFQFPLCPQTIAAAYDLASQPQVHTVMIGAAWYAYFNTYNNLTEYDTGSQILPFPSAAAQDLAYASLQQSVASLRKAGKRVVIVLQPPSGQAYDPRNMYQGSRLDSIYPLKNIPNVDLVSFNHANAAARARLIAIAAATGAELIDPTTSLCEGNTCHVLDASGAPVYTDTTHMRPSYSRRVANYLDDLVMPPRAGAAKAP</sequence>
<feature type="compositionally biased region" description="Pro residues" evidence="8">
    <location>
        <begin position="9"/>
        <end position="20"/>
    </location>
</feature>
<keyword evidence="7 12" id="KW-0012">Acyltransferase</keyword>
<dbReference type="SUPFAM" id="SSF52266">
    <property type="entry name" value="SGNH hydrolase"/>
    <property type="match status" value="1"/>
</dbReference>
<evidence type="ECO:0000256" key="2">
    <source>
        <dbReference type="ARBA" id="ARBA00022475"/>
    </source>
</evidence>
<evidence type="ECO:0000256" key="9">
    <source>
        <dbReference type="SAM" id="Phobius"/>
    </source>
</evidence>
<keyword evidence="2" id="KW-1003">Cell membrane</keyword>
<evidence type="ECO:0000313" key="13">
    <source>
        <dbReference type="Proteomes" id="UP000466332"/>
    </source>
</evidence>
<dbReference type="Gene3D" id="3.40.50.1110">
    <property type="entry name" value="SGNH hydrolase"/>
    <property type="match status" value="1"/>
</dbReference>
<accession>A0ABW9WLG9</accession>
<proteinExistence type="predicted"/>
<dbReference type="Pfam" id="PF01757">
    <property type="entry name" value="Acyl_transf_3"/>
    <property type="match status" value="1"/>
</dbReference>
<dbReference type="GO" id="GO:0016746">
    <property type="term" value="F:acyltransferase activity"/>
    <property type="evidence" value="ECO:0007669"/>
    <property type="project" value="UniProtKB-KW"/>
</dbReference>
<dbReference type="InterPro" id="IPR002656">
    <property type="entry name" value="Acyl_transf_3_dom"/>
</dbReference>
<feature type="transmembrane region" description="Helical" evidence="9">
    <location>
        <begin position="368"/>
        <end position="387"/>
    </location>
</feature>
<evidence type="ECO:0000256" key="5">
    <source>
        <dbReference type="ARBA" id="ARBA00022989"/>
    </source>
</evidence>
<reference evidence="12 13" key="1">
    <citation type="submission" date="2019-12" db="EMBL/GenBank/DDBJ databases">
        <title>Novel species isolated from a subtropical stream in China.</title>
        <authorList>
            <person name="Lu H."/>
        </authorList>
    </citation>
    <scope>NUCLEOTIDE SEQUENCE [LARGE SCALE GENOMIC DNA]</scope>
    <source>
        <strain evidence="12 13">FT109W</strain>
    </source>
</reference>
<dbReference type="Proteomes" id="UP000466332">
    <property type="component" value="Unassembled WGS sequence"/>
</dbReference>
<comment type="subcellular location">
    <subcellularLocation>
        <location evidence="1">Cell membrane</location>
        <topology evidence="1">Multi-pass membrane protein</topology>
    </subcellularLocation>
</comment>
<evidence type="ECO:0000259" key="11">
    <source>
        <dbReference type="Pfam" id="PF19040"/>
    </source>
</evidence>
<feature type="region of interest" description="Disordered" evidence="8">
    <location>
        <begin position="1"/>
        <end position="20"/>
    </location>
</feature>
<dbReference type="InterPro" id="IPR036514">
    <property type="entry name" value="SGNH_hydro_sf"/>
</dbReference>
<feature type="transmembrane region" description="Helical" evidence="9">
    <location>
        <begin position="188"/>
        <end position="208"/>
    </location>
</feature>
<dbReference type="InterPro" id="IPR050879">
    <property type="entry name" value="Acyltransferase_3"/>
</dbReference>
<feature type="transmembrane region" description="Helical" evidence="9">
    <location>
        <begin position="214"/>
        <end position="236"/>
    </location>
</feature>
<name>A0ABW9WLG9_9BURK</name>
<keyword evidence="3" id="KW-0808">Transferase</keyword>
<feature type="transmembrane region" description="Helical" evidence="9">
    <location>
        <begin position="270"/>
        <end position="289"/>
    </location>
</feature>
<evidence type="ECO:0000256" key="6">
    <source>
        <dbReference type="ARBA" id="ARBA00023136"/>
    </source>
</evidence>
<keyword evidence="13" id="KW-1185">Reference proteome</keyword>
<keyword evidence="4 9" id="KW-0812">Transmembrane</keyword>
<feature type="transmembrane region" description="Helical" evidence="9">
    <location>
        <begin position="335"/>
        <end position="356"/>
    </location>
</feature>
<evidence type="ECO:0000313" key="12">
    <source>
        <dbReference type="EMBL" id="MYN42044.1"/>
    </source>
</evidence>
<dbReference type="EMBL" id="WWCS01000017">
    <property type="protein sequence ID" value="MYN42044.1"/>
    <property type="molecule type" value="Genomic_DNA"/>
</dbReference>
<evidence type="ECO:0000259" key="10">
    <source>
        <dbReference type="Pfam" id="PF01757"/>
    </source>
</evidence>
<feature type="transmembrane region" description="Helical" evidence="9">
    <location>
        <begin position="99"/>
        <end position="118"/>
    </location>
</feature>
<protein>
    <submittedName>
        <fullName evidence="12">Acyltransferase family protein</fullName>
    </submittedName>
</protein>
<feature type="domain" description="SGNH" evidence="11">
    <location>
        <begin position="439"/>
        <end position="671"/>
    </location>
</feature>
<comment type="caution">
    <text evidence="12">The sequence shown here is derived from an EMBL/GenBank/DDBJ whole genome shotgun (WGS) entry which is preliminary data.</text>
</comment>
<keyword evidence="6 9" id="KW-0472">Membrane</keyword>
<feature type="transmembrane region" description="Helical" evidence="9">
    <location>
        <begin position="248"/>
        <end position="264"/>
    </location>
</feature>
<gene>
    <name evidence="12" type="ORF">GTP55_22065</name>
</gene>
<feature type="transmembrane region" description="Helical" evidence="9">
    <location>
        <begin position="54"/>
        <end position="78"/>
    </location>
</feature>
<evidence type="ECO:0000256" key="1">
    <source>
        <dbReference type="ARBA" id="ARBA00004651"/>
    </source>
</evidence>
<evidence type="ECO:0000256" key="4">
    <source>
        <dbReference type="ARBA" id="ARBA00022692"/>
    </source>
</evidence>
<feature type="domain" description="Acyltransferase 3" evidence="10">
    <location>
        <begin position="33"/>
        <end position="353"/>
    </location>
</feature>
<feature type="transmembrane region" description="Helical" evidence="9">
    <location>
        <begin position="310"/>
        <end position="329"/>
    </location>
</feature>